<protein>
    <submittedName>
        <fullName evidence="1">Uncharacterized protein</fullName>
    </submittedName>
</protein>
<dbReference type="RefSeq" id="WP_284076869.1">
    <property type="nucleotide sequence ID" value="NZ_JAVLSM010000007.1"/>
</dbReference>
<reference evidence="1" key="1">
    <citation type="submission" date="2023-02" db="EMBL/GenBank/DDBJ databases">
        <title>Description of Herbaspirillum huttiense subsp. nephrolepsisexaltata and Herbaspirillum huttiense subsp. lycopersicon.</title>
        <authorList>
            <person name="Poudel M."/>
            <person name="Sharma A."/>
            <person name="Goss E."/>
            <person name="Tapia J.H."/>
            <person name="Harmon C.M."/>
            <person name="Jones J.B."/>
        </authorList>
    </citation>
    <scope>NUCLEOTIDE SEQUENCE</scope>
    <source>
        <strain evidence="1">NC40101</strain>
    </source>
</reference>
<dbReference type="AlphaFoldDB" id="A0AAE4G910"/>
<evidence type="ECO:0000313" key="1">
    <source>
        <dbReference type="EMBL" id="MDT0337400.1"/>
    </source>
</evidence>
<dbReference type="EMBL" id="JAVRAA010000005">
    <property type="protein sequence ID" value="MDT0337400.1"/>
    <property type="molecule type" value="Genomic_DNA"/>
</dbReference>
<gene>
    <name evidence="1" type="ORF">RJN63_11220</name>
</gene>
<organism evidence="1">
    <name type="scientific">Herbaspirillum huttiense subsp. nephrolepidis</name>
    <dbReference type="NCBI Taxonomy" id="3075126"/>
    <lineage>
        <taxon>Bacteria</taxon>
        <taxon>Pseudomonadati</taxon>
        <taxon>Pseudomonadota</taxon>
        <taxon>Betaproteobacteria</taxon>
        <taxon>Burkholderiales</taxon>
        <taxon>Oxalobacteraceae</taxon>
        <taxon>Herbaspirillum</taxon>
    </lineage>
</organism>
<accession>A0AAE4G910</accession>
<comment type="caution">
    <text evidence="1">The sequence shown here is derived from an EMBL/GenBank/DDBJ whole genome shotgun (WGS) entry which is preliminary data.</text>
</comment>
<sequence>MEIWHRGLLGEPTRILAKEYRISQPTTLNYMKDAVEHLIASNSFDGSPALRMMLSQPIRSQSFAYQVDTTIAVELQPIIAPFLEQAKRIDYSQRESSDVHLGTKVSATEAESFEAIVKTLSIDRPGLTSSELLREIIREYISSGAVPKHNVSVVPGVSPREQRLLDLVRKNWPD</sequence>
<proteinExistence type="predicted"/>
<name>A0AAE4G910_9BURK</name>